<dbReference type="PANTHER" id="PTHR35046:SF26">
    <property type="entry name" value="RNA-DIRECTED DNA POLYMERASE"/>
    <property type="match status" value="1"/>
</dbReference>
<evidence type="ECO:0000313" key="4">
    <source>
        <dbReference type="Proteomes" id="UP001151760"/>
    </source>
</evidence>
<dbReference type="InterPro" id="IPR036397">
    <property type="entry name" value="RNaseH_sf"/>
</dbReference>
<comment type="caution">
    <text evidence="3">The sequence shown here is derived from an EMBL/GenBank/DDBJ whole genome shotgun (WGS) entry which is preliminary data.</text>
</comment>
<dbReference type="InterPro" id="IPR001584">
    <property type="entry name" value="Integrase_cat-core"/>
</dbReference>
<keyword evidence="3" id="KW-0808">Transferase</keyword>
<feature type="domain" description="Integrase catalytic" evidence="2">
    <location>
        <begin position="1"/>
        <end position="134"/>
    </location>
</feature>
<feature type="region of interest" description="Disordered" evidence="1">
    <location>
        <begin position="184"/>
        <end position="209"/>
    </location>
</feature>
<dbReference type="PANTHER" id="PTHR35046">
    <property type="entry name" value="ZINC KNUCKLE (CCHC-TYPE) FAMILY PROTEIN"/>
    <property type="match status" value="1"/>
</dbReference>
<keyword evidence="4" id="KW-1185">Reference proteome</keyword>
<dbReference type="Gene3D" id="3.30.420.10">
    <property type="entry name" value="Ribonuclease H-like superfamily/Ribonuclease H"/>
    <property type="match status" value="1"/>
</dbReference>
<dbReference type="EMBL" id="BQNB010013821">
    <property type="protein sequence ID" value="GJT20644.1"/>
    <property type="molecule type" value="Genomic_DNA"/>
</dbReference>
<dbReference type="GO" id="GO:0003964">
    <property type="term" value="F:RNA-directed DNA polymerase activity"/>
    <property type="evidence" value="ECO:0007669"/>
    <property type="project" value="UniProtKB-KW"/>
</dbReference>
<dbReference type="Proteomes" id="UP001151760">
    <property type="component" value="Unassembled WGS sequence"/>
</dbReference>
<organism evidence="3 4">
    <name type="scientific">Tanacetum coccineum</name>
    <dbReference type="NCBI Taxonomy" id="301880"/>
    <lineage>
        <taxon>Eukaryota</taxon>
        <taxon>Viridiplantae</taxon>
        <taxon>Streptophyta</taxon>
        <taxon>Embryophyta</taxon>
        <taxon>Tracheophyta</taxon>
        <taxon>Spermatophyta</taxon>
        <taxon>Magnoliopsida</taxon>
        <taxon>eudicotyledons</taxon>
        <taxon>Gunneridae</taxon>
        <taxon>Pentapetalae</taxon>
        <taxon>asterids</taxon>
        <taxon>campanulids</taxon>
        <taxon>Asterales</taxon>
        <taxon>Asteraceae</taxon>
        <taxon>Asteroideae</taxon>
        <taxon>Anthemideae</taxon>
        <taxon>Anthemidinae</taxon>
        <taxon>Tanacetum</taxon>
    </lineage>
</organism>
<dbReference type="InterPro" id="IPR012337">
    <property type="entry name" value="RNaseH-like_sf"/>
</dbReference>
<evidence type="ECO:0000259" key="2">
    <source>
        <dbReference type="PROSITE" id="PS50994"/>
    </source>
</evidence>
<keyword evidence="3" id="KW-0695">RNA-directed DNA polymerase</keyword>
<evidence type="ECO:0000256" key="1">
    <source>
        <dbReference type="SAM" id="MobiDB-lite"/>
    </source>
</evidence>
<evidence type="ECO:0000313" key="3">
    <source>
        <dbReference type="EMBL" id="GJT20644.1"/>
    </source>
</evidence>
<reference evidence="3" key="2">
    <citation type="submission" date="2022-01" db="EMBL/GenBank/DDBJ databases">
        <authorList>
            <person name="Yamashiro T."/>
            <person name="Shiraishi A."/>
            <person name="Satake H."/>
            <person name="Nakayama K."/>
        </authorList>
    </citation>
    <scope>NUCLEOTIDE SEQUENCE</scope>
</reference>
<keyword evidence="3" id="KW-0548">Nucleotidyltransferase</keyword>
<name>A0ABQ5C2B3_9ASTR</name>
<dbReference type="PROSITE" id="PS50994">
    <property type="entry name" value="INTEGRASE"/>
    <property type="match status" value="1"/>
</dbReference>
<reference evidence="3" key="1">
    <citation type="journal article" date="2022" name="Int. J. Mol. Sci.">
        <title>Draft Genome of Tanacetum Coccineum: Genomic Comparison of Closely Related Tanacetum-Family Plants.</title>
        <authorList>
            <person name="Yamashiro T."/>
            <person name="Shiraishi A."/>
            <person name="Nakayama K."/>
            <person name="Satake H."/>
        </authorList>
    </citation>
    <scope>NUCLEOTIDE SEQUENCE</scope>
</reference>
<proteinExistence type="predicted"/>
<accession>A0ABQ5C2B3</accession>
<protein>
    <submittedName>
        <fullName evidence="3">RNA-directed DNA polymerase</fullName>
    </submittedName>
</protein>
<gene>
    <name evidence="3" type="ORF">Tco_0890581</name>
</gene>
<sequence>MVVVDRFSKMALFVPCSKTYDASEVAWLYFSKIVKLHGVPKTITSYRDVKFVSHFWRTLWKRLGAKLQFSSSHHPQTDGQMEVTNRNLGNLLRCLVGDNKKQWDLALPQAEFAYNRSTHSSTGRNPFLVVYGRNPFTPLDLAPLPGVETFSHYGVLDTFNVADSSPYAKGDELGVDSGMSCFLEGEDDTDPNVSVDQAGRQDELGVESG</sequence>
<dbReference type="SUPFAM" id="SSF53098">
    <property type="entry name" value="Ribonuclease H-like"/>
    <property type="match status" value="1"/>
</dbReference>